<keyword evidence="1" id="KW-0479">Metal-binding</keyword>
<keyword evidence="4" id="KW-1185">Reference proteome</keyword>
<dbReference type="GO" id="GO:0050313">
    <property type="term" value="F:sulfur dioxygenase activity"/>
    <property type="evidence" value="ECO:0007669"/>
    <property type="project" value="InterPro"/>
</dbReference>
<dbReference type="GO" id="GO:0006749">
    <property type="term" value="P:glutathione metabolic process"/>
    <property type="evidence" value="ECO:0007669"/>
    <property type="project" value="InterPro"/>
</dbReference>
<keyword evidence="3" id="KW-0378">Hydrolase</keyword>
<dbReference type="CDD" id="cd07724">
    <property type="entry name" value="POD-like_MBL-fold"/>
    <property type="match status" value="1"/>
</dbReference>
<dbReference type="InterPro" id="IPR036866">
    <property type="entry name" value="RibonucZ/Hydroxyglut_hydro"/>
</dbReference>
<dbReference type="Proteomes" id="UP000220246">
    <property type="component" value="Unassembled WGS sequence"/>
</dbReference>
<dbReference type="InterPro" id="IPR044528">
    <property type="entry name" value="POD-like_MBL-fold"/>
</dbReference>
<dbReference type="PANTHER" id="PTHR43084:SF1">
    <property type="entry name" value="PERSULFIDE DIOXYGENASE ETHE1, MITOCHONDRIAL"/>
    <property type="match status" value="1"/>
</dbReference>
<evidence type="ECO:0000259" key="2">
    <source>
        <dbReference type="SMART" id="SM00849"/>
    </source>
</evidence>
<dbReference type="GO" id="GO:0046872">
    <property type="term" value="F:metal ion binding"/>
    <property type="evidence" value="ECO:0007669"/>
    <property type="project" value="UniProtKB-KW"/>
</dbReference>
<comment type="caution">
    <text evidence="3">The sequence shown here is derived from an EMBL/GenBank/DDBJ whole genome shotgun (WGS) entry which is preliminary data.</text>
</comment>
<dbReference type="GO" id="GO:0070813">
    <property type="term" value="P:hydrogen sulfide metabolic process"/>
    <property type="evidence" value="ECO:0007669"/>
    <property type="project" value="TreeGrafter"/>
</dbReference>
<dbReference type="Gene3D" id="3.60.15.10">
    <property type="entry name" value="Ribonuclease Z/Hydroxyacylglutathione hydrolase-like"/>
    <property type="match status" value="1"/>
</dbReference>
<sequence>MTTERMHIQGFYDPATGTISYVLADPQARQAAVIDAVLDLDPKSGQLSTTSADRIAAYLHAQGWQLQWILETHAHADHLSAAQYLRHQLGGQVAMGERIRDVQRVFRSVFHFEPGFVPDGRQFDRLFAADEVFQVGQLSVTALWVPGHTPADMAYQVQDGPGEAGAVFVGDTLFMPDVGTARADFPGGDAAQLYRSIHQLLALPGDTRLFMCHDYPPAGREPAWECTVADQRRSNIHVHDGVREADFVHMRQARDATLAMPTLILPSVQINVRAGKLPPAQDDGRIYIQLPVNALGAGAGQPLPPGLGQGPGADS</sequence>
<dbReference type="EMBL" id="PDEA01000001">
    <property type="protein sequence ID" value="PEH89390.1"/>
    <property type="molecule type" value="Genomic_DNA"/>
</dbReference>
<dbReference type="GO" id="GO:0016787">
    <property type="term" value="F:hydrolase activity"/>
    <property type="evidence" value="ECO:0007669"/>
    <property type="project" value="UniProtKB-KW"/>
</dbReference>
<evidence type="ECO:0000256" key="1">
    <source>
        <dbReference type="ARBA" id="ARBA00022723"/>
    </source>
</evidence>
<dbReference type="Pfam" id="PF00753">
    <property type="entry name" value="Lactamase_B"/>
    <property type="match status" value="1"/>
</dbReference>
<evidence type="ECO:0000313" key="4">
    <source>
        <dbReference type="Proteomes" id="UP000220246"/>
    </source>
</evidence>
<dbReference type="InterPro" id="IPR051682">
    <property type="entry name" value="Mito_Persulfide_Diox"/>
</dbReference>
<protein>
    <submittedName>
        <fullName evidence="3">MBL fold metallo-hydrolase</fullName>
    </submittedName>
</protein>
<dbReference type="STRING" id="1219032.GCA_001515545_01099"/>
<reference evidence="4" key="1">
    <citation type="submission" date="2017-09" db="EMBL/GenBank/DDBJ databases">
        <title>FDA dAtabase for Regulatory Grade micrObial Sequences (FDA-ARGOS): Supporting development and validation of Infectious Disease Dx tests.</title>
        <authorList>
            <person name="Minogue T."/>
            <person name="Wolcott M."/>
            <person name="Wasieloski L."/>
            <person name="Aguilar W."/>
            <person name="Moore D."/>
            <person name="Tallon L."/>
            <person name="Sadzewicz L."/>
            <person name="Ott S."/>
            <person name="Zhao X."/>
            <person name="Nagaraj S."/>
            <person name="Vavikolanu K."/>
            <person name="Aluvathingal J."/>
            <person name="Nadendla S."/>
            <person name="Sichtig H."/>
        </authorList>
    </citation>
    <scope>NUCLEOTIDE SEQUENCE [LARGE SCALE GENOMIC DNA]</scope>
    <source>
        <strain evidence="4">FDAARGOS_394</strain>
    </source>
</reference>
<dbReference type="InterPro" id="IPR001279">
    <property type="entry name" value="Metallo-B-lactamas"/>
</dbReference>
<dbReference type="SUPFAM" id="SSF56281">
    <property type="entry name" value="Metallo-hydrolase/oxidoreductase"/>
    <property type="match status" value="1"/>
</dbReference>
<proteinExistence type="predicted"/>
<feature type="domain" description="Metallo-beta-lactamase" evidence="2">
    <location>
        <begin position="17"/>
        <end position="213"/>
    </location>
</feature>
<name>A0A2A7UVR5_COMTR</name>
<dbReference type="PANTHER" id="PTHR43084">
    <property type="entry name" value="PERSULFIDE DIOXYGENASE ETHE1"/>
    <property type="match status" value="1"/>
</dbReference>
<organism evidence="3 4">
    <name type="scientific">Comamonas terrigena</name>
    <dbReference type="NCBI Taxonomy" id="32013"/>
    <lineage>
        <taxon>Bacteria</taxon>
        <taxon>Pseudomonadati</taxon>
        <taxon>Pseudomonadota</taxon>
        <taxon>Betaproteobacteria</taxon>
        <taxon>Burkholderiales</taxon>
        <taxon>Comamonadaceae</taxon>
        <taxon>Comamonas</taxon>
    </lineage>
</organism>
<accession>A0A2A7UVR5</accession>
<dbReference type="GeneID" id="80801524"/>
<dbReference type="OrthoDB" id="9784009at2"/>
<dbReference type="AlphaFoldDB" id="A0A2A7UVR5"/>
<dbReference type="RefSeq" id="WP_066534251.1">
    <property type="nucleotide sequence ID" value="NZ_PDEA01000001.1"/>
</dbReference>
<dbReference type="SMART" id="SM00849">
    <property type="entry name" value="Lactamase_B"/>
    <property type="match status" value="1"/>
</dbReference>
<gene>
    <name evidence="3" type="ORF">CRM82_12965</name>
</gene>
<evidence type="ECO:0000313" key="3">
    <source>
        <dbReference type="EMBL" id="PEH89390.1"/>
    </source>
</evidence>